<comment type="catalytic activity">
    <reaction evidence="1">
        <text>ATP + protein L-histidine = ADP + protein N-phospho-L-histidine.</text>
        <dbReference type="EC" id="2.7.13.3"/>
    </reaction>
</comment>
<dbReference type="SMART" id="SM00091">
    <property type="entry name" value="PAS"/>
    <property type="match status" value="1"/>
</dbReference>
<keyword evidence="6" id="KW-0902">Two-component regulatory system</keyword>
<keyword evidence="15" id="KW-1185">Reference proteome</keyword>
<evidence type="ECO:0000256" key="1">
    <source>
        <dbReference type="ARBA" id="ARBA00000085"/>
    </source>
</evidence>
<evidence type="ECO:0000256" key="3">
    <source>
        <dbReference type="ARBA" id="ARBA00012438"/>
    </source>
</evidence>
<dbReference type="PROSITE" id="PS50110">
    <property type="entry name" value="RESPONSE_REGULATORY"/>
    <property type="match status" value="1"/>
</dbReference>
<dbReference type="CDD" id="cd16922">
    <property type="entry name" value="HATPase_EvgS-ArcB-TorS-like"/>
    <property type="match status" value="1"/>
</dbReference>
<sequence length="538" mass="59955">MSLNKPVNILLVDDQPENLLALEAVLGKLGENLIQASSGEEALRCLLNQDFAVILLDVQMPGIDGFETASLIRSRARSQHTPIIFLTAFDSSDHGIFRGYSLGAVDYLIKPINSDILVSKVAVFVDLFKKTAAVKLQAAQLKAVNAELRRSEEQFRSLSASSPSGIFVIDPTGQCTYTNPRYDAICGRLAENWCECVHLEDRDRAISQWQVYLEQGGEFSEEFRLHTQDTRALWVQVRSCPMFSQTGEPQGYVGTIEDITERKEAEATRAQVMREQLARQEAEVANRMKDEFLAVLSHELRTPLNSMLGWVRLLRSKQYDQKMIDRALETIERNAETQAQLVEDILDVSKIIRGKLRLNYRAVHPIAVIQAAIDAVRPQIEAKSILLETEFEPDLPSLWGDSTRLQQIIWNLLTNAVKFTPSEGQITIRLTLDDANMAKIAVMDTGMGIESEFLPHVFDRFRQADSTTTRSHNGLGLGLAIVRHLVEMHGGTIAADSPGAGLGATFTVRLPLLNSSELQDKLPGDSLMSVDTAQKVIW</sequence>
<evidence type="ECO:0000256" key="4">
    <source>
        <dbReference type="ARBA" id="ARBA00022553"/>
    </source>
</evidence>
<keyword evidence="4 8" id="KW-0597">Phosphoprotein</keyword>
<proteinExistence type="inferred from homology"/>
<dbReference type="PROSITE" id="PS50112">
    <property type="entry name" value="PAS"/>
    <property type="match status" value="1"/>
</dbReference>
<dbReference type="Proteomes" id="UP000217895">
    <property type="component" value="Chromosome"/>
</dbReference>
<dbReference type="InterPro" id="IPR004358">
    <property type="entry name" value="Sig_transdc_His_kin-like_C"/>
</dbReference>
<dbReference type="InterPro" id="IPR036097">
    <property type="entry name" value="HisK_dim/P_sf"/>
</dbReference>
<dbReference type="PROSITE" id="PS50113">
    <property type="entry name" value="PAC"/>
    <property type="match status" value="1"/>
</dbReference>
<dbReference type="Pfam" id="PF00512">
    <property type="entry name" value="HisKA"/>
    <property type="match status" value="1"/>
</dbReference>
<feature type="coiled-coil region" evidence="9">
    <location>
        <begin position="134"/>
        <end position="161"/>
    </location>
</feature>
<evidence type="ECO:0000313" key="14">
    <source>
        <dbReference type="EMBL" id="BAY58235.1"/>
    </source>
</evidence>
<dbReference type="InterPro" id="IPR013767">
    <property type="entry name" value="PAS_fold"/>
</dbReference>
<feature type="domain" description="PAC" evidence="13">
    <location>
        <begin position="219"/>
        <end position="271"/>
    </location>
</feature>
<feature type="modified residue" description="4-aspartylphosphate" evidence="8">
    <location>
        <position position="57"/>
    </location>
</feature>
<dbReference type="SMART" id="SM00387">
    <property type="entry name" value="HATPase_c"/>
    <property type="match status" value="1"/>
</dbReference>
<evidence type="ECO:0000313" key="15">
    <source>
        <dbReference type="Proteomes" id="UP000217895"/>
    </source>
</evidence>
<evidence type="ECO:0000259" key="11">
    <source>
        <dbReference type="PROSITE" id="PS50110"/>
    </source>
</evidence>
<evidence type="ECO:0000259" key="10">
    <source>
        <dbReference type="PROSITE" id="PS50109"/>
    </source>
</evidence>
<dbReference type="PANTHER" id="PTHR43547:SF2">
    <property type="entry name" value="HYBRID SIGNAL TRANSDUCTION HISTIDINE KINASE C"/>
    <property type="match status" value="1"/>
</dbReference>
<evidence type="ECO:0000259" key="13">
    <source>
        <dbReference type="PROSITE" id="PS50113"/>
    </source>
</evidence>
<dbReference type="SUPFAM" id="SSF47384">
    <property type="entry name" value="Homodimeric domain of signal transducing histidine kinase"/>
    <property type="match status" value="1"/>
</dbReference>
<comment type="similarity">
    <text evidence="2">In the N-terminal section; belongs to the phytochrome family.</text>
</comment>
<dbReference type="NCBIfam" id="TIGR00229">
    <property type="entry name" value="sensory_box"/>
    <property type="match status" value="1"/>
</dbReference>
<dbReference type="Gene3D" id="1.10.287.130">
    <property type="match status" value="1"/>
</dbReference>
<dbReference type="Pfam" id="PF00072">
    <property type="entry name" value="Response_reg"/>
    <property type="match status" value="1"/>
</dbReference>
<dbReference type="SMART" id="SM00388">
    <property type="entry name" value="HisKA"/>
    <property type="match status" value="1"/>
</dbReference>
<protein>
    <recommendedName>
        <fullName evidence="7">Circadian input-output histidine kinase CikA</fullName>
        <ecNumber evidence="3">2.7.13.3</ecNumber>
    </recommendedName>
</protein>
<evidence type="ECO:0000259" key="12">
    <source>
        <dbReference type="PROSITE" id="PS50112"/>
    </source>
</evidence>
<dbReference type="InterPro" id="IPR001789">
    <property type="entry name" value="Sig_transdc_resp-reg_receiver"/>
</dbReference>
<dbReference type="SUPFAM" id="SSF55874">
    <property type="entry name" value="ATPase domain of HSP90 chaperone/DNA topoisomerase II/histidine kinase"/>
    <property type="match status" value="1"/>
</dbReference>
<dbReference type="Gene3D" id="3.30.565.10">
    <property type="entry name" value="Histidine kinase-like ATPase, C-terminal domain"/>
    <property type="match status" value="1"/>
</dbReference>
<dbReference type="InterPro" id="IPR035965">
    <property type="entry name" value="PAS-like_dom_sf"/>
</dbReference>
<dbReference type="InterPro" id="IPR011006">
    <property type="entry name" value="CheY-like_superfamily"/>
</dbReference>
<evidence type="ECO:0000256" key="2">
    <source>
        <dbReference type="ARBA" id="ARBA00006402"/>
    </source>
</evidence>
<dbReference type="EMBL" id="AP018203">
    <property type="protein sequence ID" value="BAY58235.1"/>
    <property type="molecule type" value="Genomic_DNA"/>
</dbReference>
<dbReference type="Gene3D" id="3.30.450.20">
    <property type="entry name" value="PAS domain"/>
    <property type="match status" value="1"/>
</dbReference>
<reference evidence="14 15" key="1">
    <citation type="submission" date="2017-06" db="EMBL/GenBank/DDBJ databases">
        <title>Genome sequencing of cyanobaciteial culture collection at National Institute for Environmental Studies (NIES).</title>
        <authorList>
            <person name="Hirose Y."/>
            <person name="Shimura Y."/>
            <person name="Fujisawa T."/>
            <person name="Nakamura Y."/>
            <person name="Kawachi M."/>
        </authorList>
    </citation>
    <scope>NUCLEOTIDE SEQUENCE [LARGE SCALE GENOMIC DNA]</scope>
    <source>
        <strain evidence="14 15">NIES-2135</strain>
    </source>
</reference>
<dbReference type="EC" id="2.7.13.3" evidence="3"/>
<dbReference type="SMART" id="SM00086">
    <property type="entry name" value="PAC"/>
    <property type="match status" value="1"/>
</dbReference>
<dbReference type="InterPro" id="IPR000014">
    <property type="entry name" value="PAS"/>
</dbReference>
<dbReference type="PROSITE" id="PS50109">
    <property type="entry name" value="HIS_KIN"/>
    <property type="match status" value="1"/>
</dbReference>
<dbReference type="SMART" id="SM00448">
    <property type="entry name" value="REC"/>
    <property type="match status" value="1"/>
</dbReference>
<name>A0A1Z4JN93_LEPBY</name>
<keyword evidence="5 14" id="KW-0808">Transferase</keyword>
<dbReference type="PANTHER" id="PTHR43547">
    <property type="entry name" value="TWO-COMPONENT HISTIDINE KINASE"/>
    <property type="match status" value="1"/>
</dbReference>
<dbReference type="FunFam" id="3.30.565.10:FF:000010">
    <property type="entry name" value="Sensor histidine kinase RcsC"/>
    <property type="match status" value="1"/>
</dbReference>
<dbReference type="InterPro" id="IPR000700">
    <property type="entry name" value="PAS-assoc_C"/>
</dbReference>
<evidence type="ECO:0000256" key="9">
    <source>
        <dbReference type="SAM" id="Coils"/>
    </source>
</evidence>
<evidence type="ECO:0000256" key="7">
    <source>
        <dbReference type="ARBA" id="ARBA00074306"/>
    </source>
</evidence>
<evidence type="ECO:0000256" key="8">
    <source>
        <dbReference type="PROSITE-ProRule" id="PRU00169"/>
    </source>
</evidence>
<dbReference type="InterPro" id="IPR036890">
    <property type="entry name" value="HATPase_C_sf"/>
</dbReference>
<feature type="domain" description="Response regulatory" evidence="11">
    <location>
        <begin position="8"/>
        <end position="125"/>
    </location>
</feature>
<dbReference type="Gene3D" id="3.40.50.2300">
    <property type="match status" value="1"/>
</dbReference>
<evidence type="ECO:0000256" key="5">
    <source>
        <dbReference type="ARBA" id="ARBA00022777"/>
    </source>
</evidence>
<keyword evidence="5 14" id="KW-0418">Kinase</keyword>
<dbReference type="InterPro" id="IPR003661">
    <property type="entry name" value="HisK_dim/P_dom"/>
</dbReference>
<dbReference type="GO" id="GO:0000155">
    <property type="term" value="F:phosphorelay sensor kinase activity"/>
    <property type="evidence" value="ECO:0007669"/>
    <property type="project" value="InterPro"/>
</dbReference>
<dbReference type="GO" id="GO:0006355">
    <property type="term" value="P:regulation of DNA-templated transcription"/>
    <property type="evidence" value="ECO:0007669"/>
    <property type="project" value="InterPro"/>
</dbReference>
<accession>A0A1Z4JN93</accession>
<dbReference type="SUPFAM" id="SSF55785">
    <property type="entry name" value="PYP-like sensor domain (PAS domain)"/>
    <property type="match status" value="1"/>
</dbReference>
<gene>
    <name evidence="14" type="ORF">NIES2135_51080</name>
</gene>
<feature type="domain" description="PAS" evidence="12">
    <location>
        <begin position="151"/>
        <end position="187"/>
    </location>
</feature>
<evidence type="ECO:0000256" key="6">
    <source>
        <dbReference type="ARBA" id="ARBA00023012"/>
    </source>
</evidence>
<keyword evidence="9" id="KW-0175">Coiled coil</keyword>
<dbReference type="Pfam" id="PF00989">
    <property type="entry name" value="PAS"/>
    <property type="match status" value="1"/>
</dbReference>
<dbReference type="InterPro" id="IPR001610">
    <property type="entry name" value="PAC"/>
</dbReference>
<organism evidence="14 15">
    <name type="scientific">Leptolyngbya boryana NIES-2135</name>
    <dbReference type="NCBI Taxonomy" id="1973484"/>
    <lineage>
        <taxon>Bacteria</taxon>
        <taxon>Bacillati</taxon>
        <taxon>Cyanobacteriota</taxon>
        <taxon>Cyanophyceae</taxon>
        <taxon>Leptolyngbyales</taxon>
        <taxon>Leptolyngbyaceae</taxon>
        <taxon>Leptolyngbya group</taxon>
        <taxon>Leptolyngbya</taxon>
    </lineage>
</organism>
<dbReference type="InterPro" id="IPR005467">
    <property type="entry name" value="His_kinase_dom"/>
</dbReference>
<dbReference type="CDD" id="cd00082">
    <property type="entry name" value="HisKA"/>
    <property type="match status" value="1"/>
</dbReference>
<dbReference type="PRINTS" id="PR00344">
    <property type="entry name" value="BCTRLSENSOR"/>
</dbReference>
<dbReference type="InterPro" id="IPR003594">
    <property type="entry name" value="HATPase_dom"/>
</dbReference>
<feature type="domain" description="Histidine kinase" evidence="10">
    <location>
        <begin position="295"/>
        <end position="514"/>
    </location>
</feature>
<dbReference type="Pfam" id="PF02518">
    <property type="entry name" value="HATPase_c"/>
    <property type="match status" value="1"/>
</dbReference>
<dbReference type="SUPFAM" id="SSF52172">
    <property type="entry name" value="CheY-like"/>
    <property type="match status" value="1"/>
</dbReference>
<dbReference type="CDD" id="cd00130">
    <property type="entry name" value="PAS"/>
    <property type="match status" value="1"/>
</dbReference>
<dbReference type="AlphaFoldDB" id="A0A1Z4JN93"/>